<dbReference type="EMBL" id="LNXX01000007">
    <property type="protein sequence ID" value="KTC92341.1"/>
    <property type="molecule type" value="Genomic_DNA"/>
</dbReference>
<evidence type="ECO:0000313" key="5">
    <source>
        <dbReference type="Proteomes" id="UP000255316"/>
    </source>
</evidence>
<gene>
    <name evidence="2" type="ORF">Lcin_1120</name>
    <name evidence="3" type="ORF">NCTC12438_03416</name>
</gene>
<dbReference type="STRING" id="28085.Lcin_1120"/>
<sequence length="205" mass="21155">MQAKRETFPELSFKELIALSGVAAFSENENEKKEAQKLLAAYAAEKKKDAPGFFTPYRSFKDFGGNLVAPIVTPLTLGLVAGVTAIGAALGAITIAGSLLFAAGAGVVGLFNKNAKETAKDALMIAALAGVVTVACTVITAALAVIAAVSTPLLIASIFTRGGATVVSAVSDCFSRCLPKSEAPKQDEVNELLVDEHEQPILACN</sequence>
<keyword evidence="1" id="KW-1133">Transmembrane helix</keyword>
<keyword evidence="1" id="KW-0812">Transmembrane</keyword>
<dbReference type="Proteomes" id="UP000054854">
    <property type="component" value="Unassembled WGS sequence"/>
</dbReference>
<feature type="transmembrane region" description="Helical" evidence="1">
    <location>
        <begin position="123"/>
        <end position="149"/>
    </location>
</feature>
<proteinExistence type="predicted"/>
<accession>A0A378INH1</accession>
<dbReference type="RefSeq" id="WP_058464301.1">
    <property type="nucleotide sequence ID" value="NZ_CAAAHQ010000012.1"/>
</dbReference>
<reference evidence="3 5" key="2">
    <citation type="submission" date="2018-06" db="EMBL/GenBank/DDBJ databases">
        <authorList>
            <consortium name="Pathogen Informatics"/>
            <person name="Doyle S."/>
        </authorList>
    </citation>
    <scope>NUCLEOTIDE SEQUENCE [LARGE SCALE GENOMIC DNA]</scope>
    <source>
        <strain evidence="3 5">NCTC12438</strain>
    </source>
</reference>
<keyword evidence="4" id="KW-1185">Reference proteome</keyword>
<organism evidence="3 5">
    <name type="scientific">Legionella cincinnatiensis</name>
    <dbReference type="NCBI Taxonomy" id="28085"/>
    <lineage>
        <taxon>Bacteria</taxon>
        <taxon>Pseudomonadati</taxon>
        <taxon>Pseudomonadota</taxon>
        <taxon>Gammaproteobacteria</taxon>
        <taxon>Legionellales</taxon>
        <taxon>Legionellaceae</taxon>
        <taxon>Legionella</taxon>
    </lineage>
</organism>
<evidence type="ECO:0000256" key="1">
    <source>
        <dbReference type="SAM" id="Phobius"/>
    </source>
</evidence>
<evidence type="ECO:0000313" key="2">
    <source>
        <dbReference type="EMBL" id="KTC92341.1"/>
    </source>
</evidence>
<evidence type="ECO:0000313" key="4">
    <source>
        <dbReference type="Proteomes" id="UP000054854"/>
    </source>
</evidence>
<reference evidence="2 4" key="1">
    <citation type="submission" date="2015-11" db="EMBL/GenBank/DDBJ databases">
        <title>Genomic analysis of 38 Legionella species identifies large and diverse effector repertoires.</title>
        <authorList>
            <person name="Burstein D."/>
            <person name="Amaro F."/>
            <person name="Zusman T."/>
            <person name="Lifshitz Z."/>
            <person name="Cohen O."/>
            <person name="Gilbert J.A."/>
            <person name="Pupko T."/>
            <person name="Shuman H.A."/>
            <person name="Segal G."/>
        </authorList>
    </citation>
    <scope>NUCLEOTIDE SEQUENCE [LARGE SCALE GENOMIC DNA]</scope>
    <source>
        <strain evidence="2 4">CDC#72-OH-14</strain>
    </source>
</reference>
<feature type="transmembrane region" description="Helical" evidence="1">
    <location>
        <begin position="92"/>
        <end position="111"/>
    </location>
</feature>
<dbReference type="Proteomes" id="UP000255316">
    <property type="component" value="Unassembled WGS sequence"/>
</dbReference>
<dbReference type="OrthoDB" id="5653961at2"/>
<protein>
    <submittedName>
        <fullName evidence="3">Uncharacterized protein</fullName>
    </submittedName>
</protein>
<keyword evidence="1" id="KW-0472">Membrane</keyword>
<evidence type="ECO:0000313" key="3">
    <source>
        <dbReference type="EMBL" id="STX36778.1"/>
    </source>
</evidence>
<name>A0A378INH1_9GAMM</name>
<dbReference type="EMBL" id="UGNX01000001">
    <property type="protein sequence ID" value="STX36778.1"/>
    <property type="molecule type" value="Genomic_DNA"/>
</dbReference>
<dbReference type="AlphaFoldDB" id="A0A378INH1"/>
<feature type="transmembrane region" description="Helical" evidence="1">
    <location>
        <begin position="67"/>
        <end position="86"/>
    </location>
</feature>